<dbReference type="CDD" id="cd06185">
    <property type="entry name" value="PDR_like"/>
    <property type="match status" value="1"/>
</dbReference>
<dbReference type="Pfam" id="PF00111">
    <property type="entry name" value="Fer2"/>
    <property type="match status" value="1"/>
</dbReference>
<dbReference type="PRINTS" id="PR00409">
    <property type="entry name" value="PHDIOXRDTASE"/>
</dbReference>
<evidence type="ECO:0000256" key="3">
    <source>
        <dbReference type="ARBA" id="ARBA00022714"/>
    </source>
</evidence>
<comment type="caution">
    <text evidence="10">The sequence shown here is derived from an EMBL/GenBank/DDBJ whole genome shotgun (WGS) entry which is preliminary data.</text>
</comment>
<evidence type="ECO:0000256" key="6">
    <source>
        <dbReference type="ARBA" id="ARBA00023004"/>
    </source>
</evidence>
<sequence>MTEDRLDLEVVSRRDVGGRIAILELRAPDESPLPEWAPGAHIDIHIADGLTRQYSLSGSPADRQRWRIAVLREEGGRGGSRAIFDGLVPGATVRAGSPRNHFGLVDADEYVFIAGGIGITPMVPMLTAVREQGKRSSLTYFGREVSSMAFADELASLAGVTIAAKDDGPVATVVSILTAASRGAAVYVCGPDRLVEEVTARCEALGIAAPRVEHFAPMQVDTAGDTSFDLYIDSLDKWVTVPPDRSIVDVVEDEGLYVVTSCLEGTCGSCETPILEGEAEHRDSVLSEEERRAQTCMMICVSRACTATIKLDL</sequence>
<dbReference type="InterPro" id="IPR050415">
    <property type="entry name" value="MRET"/>
</dbReference>
<dbReference type="InterPro" id="IPR001041">
    <property type="entry name" value="2Fe-2S_ferredoxin-type"/>
</dbReference>
<evidence type="ECO:0000256" key="1">
    <source>
        <dbReference type="ARBA" id="ARBA00001974"/>
    </source>
</evidence>
<proteinExistence type="predicted"/>
<dbReference type="InterPro" id="IPR036010">
    <property type="entry name" value="2Fe-2S_ferredoxin-like_sf"/>
</dbReference>
<keyword evidence="11" id="KW-1185">Reference proteome</keyword>
<keyword evidence="2" id="KW-0285">Flavoprotein</keyword>
<name>A0ABN2FXC7_9MICO</name>
<dbReference type="EMBL" id="BAAAPK010000001">
    <property type="protein sequence ID" value="GAA1661520.1"/>
    <property type="molecule type" value="Genomic_DNA"/>
</dbReference>
<dbReference type="SUPFAM" id="SSF63380">
    <property type="entry name" value="Riboflavin synthase domain-like"/>
    <property type="match status" value="1"/>
</dbReference>
<dbReference type="PROSITE" id="PS51384">
    <property type="entry name" value="FAD_FR"/>
    <property type="match status" value="1"/>
</dbReference>
<evidence type="ECO:0000313" key="11">
    <source>
        <dbReference type="Proteomes" id="UP001500596"/>
    </source>
</evidence>
<evidence type="ECO:0000256" key="5">
    <source>
        <dbReference type="ARBA" id="ARBA00023002"/>
    </source>
</evidence>
<gene>
    <name evidence="10" type="ORF">GCM10009807_01490</name>
</gene>
<dbReference type="InterPro" id="IPR006058">
    <property type="entry name" value="2Fe2S_fd_BS"/>
</dbReference>
<dbReference type="InterPro" id="IPR039261">
    <property type="entry name" value="FNR_nucleotide-bd"/>
</dbReference>
<dbReference type="Gene3D" id="2.40.30.10">
    <property type="entry name" value="Translation factors"/>
    <property type="match status" value="1"/>
</dbReference>
<keyword evidence="3" id="KW-0001">2Fe-2S</keyword>
<evidence type="ECO:0000256" key="4">
    <source>
        <dbReference type="ARBA" id="ARBA00022723"/>
    </source>
</evidence>
<dbReference type="InterPro" id="IPR017938">
    <property type="entry name" value="Riboflavin_synthase-like_b-brl"/>
</dbReference>
<feature type="domain" description="FAD-binding FR-type" evidence="9">
    <location>
        <begin position="3"/>
        <end position="105"/>
    </location>
</feature>
<comment type="cofactor">
    <cofactor evidence="1">
        <name>FAD</name>
        <dbReference type="ChEBI" id="CHEBI:57692"/>
    </cofactor>
</comment>
<dbReference type="Proteomes" id="UP001500596">
    <property type="component" value="Unassembled WGS sequence"/>
</dbReference>
<dbReference type="InterPro" id="IPR012675">
    <property type="entry name" value="Beta-grasp_dom_sf"/>
</dbReference>
<feature type="domain" description="2Fe-2S ferredoxin-type" evidence="8">
    <location>
        <begin position="226"/>
        <end position="313"/>
    </location>
</feature>
<dbReference type="CDD" id="cd00207">
    <property type="entry name" value="fer2"/>
    <property type="match status" value="1"/>
</dbReference>
<dbReference type="Gene3D" id="3.10.20.30">
    <property type="match status" value="1"/>
</dbReference>
<evidence type="ECO:0000259" key="9">
    <source>
        <dbReference type="PROSITE" id="PS51384"/>
    </source>
</evidence>
<keyword evidence="5" id="KW-0560">Oxidoreductase</keyword>
<evidence type="ECO:0000259" key="8">
    <source>
        <dbReference type="PROSITE" id="PS51085"/>
    </source>
</evidence>
<evidence type="ECO:0000313" key="10">
    <source>
        <dbReference type="EMBL" id="GAA1661520.1"/>
    </source>
</evidence>
<reference evidence="10 11" key="1">
    <citation type="journal article" date="2019" name="Int. J. Syst. Evol. Microbiol.">
        <title>The Global Catalogue of Microorganisms (GCM) 10K type strain sequencing project: providing services to taxonomists for standard genome sequencing and annotation.</title>
        <authorList>
            <consortium name="The Broad Institute Genomics Platform"/>
            <consortium name="The Broad Institute Genome Sequencing Center for Infectious Disease"/>
            <person name="Wu L."/>
            <person name="Ma J."/>
        </authorList>
    </citation>
    <scope>NUCLEOTIDE SEQUENCE [LARGE SCALE GENOMIC DNA]</scope>
    <source>
        <strain evidence="10 11">JCM 15575</strain>
    </source>
</reference>
<dbReference type="SUPFAM" id="SSF54292">
    <property type="entry name" value="2Fe-2S ferredoxin-like"/>
    <property type="match status" value="1"/>
</dbReference>
<protein>
    <submittedName>
        <fullName evidence="10">PDR/VanB family oxidoreductase</fullName>
    </submittedName>
</protein>
<keyword evidence="6" id="KW-0408">Iron</keyword>
<dbReference type="PROSITE" id="PS51085">
    <property type="entry name" value="2FE2S_FER_2"/>
    <property type="match status" value="1"/>
</dbReference>
<dbReference type="SUPFAM" id="SSF52343">
    <property type="entry name" value="Ferredoxin reductase-like, C-terminal NADP-linked domain"/>
    <property type="match status" value="1"/>
</dbReference>
<accession>A0ABN2FXC7</accession>
<dbReference type="PANTHER" id="PTHR47354:SF1">
    <property type="entry name" value="CARNITINE MONOOXYGENASE REDUCTASE SUBUNIT"/>
    <property type="match status" value="1"/>
</dbReference>
<dbReference type="Gene3D" id="3.40.50.80">
    <property type="entry name" value="Nucleotide-binding domain of ferredoxin-NADP reductase (FNR) module"/>
    <property type="match status" value="1"/>
</dbReference>
<dbReference type="RefSeq" id="WP_344050598.1">
    <property type="nucleotide sequence ID" value="NZ_BAAAPK010000001.1"/>
</dbReference>
<dbReference type="InterPro" id="IPR017927">
    <property type="entry name" value="FAD-bd_FR_type"/>
</dbReference>
<dbReference type="PANTHER" id="PTHR47354">
    <property type="entry name" value="NADH OXIDOREDUCTASE HCR"/>
    <property type="match status" value="1"/>
</dbReference>
<keyword evidence="4" id="KW-0479">Metal-binding</keyword>
<dbReference type="PROSITE" id="PS00197">
    <property type="entry name" value="2FE2S_FER_1"/>
    <property type="match status" value="1"/>
</dbReference>
<keyword evidence="7" id="KW-0411">Iron-sulfur</keyword>
<evidence type="ECO:0000256" key="7">
    <source>
        <dbReference type="ARBA" id="ARBA00023014"/>
    </source>
</evidence>
<organism evidence="10 11">
    <name type="scientific">Microbacterium lacus</name>
    <dbReference type="NCBI Taxonomy" id="415217"/>
    <lineage>
        <taxon>Bacteria</taxon>
        <taxon>Bacillati</taxon>
        <taxon>Actinomycetota</taxon>
        <taxon>Actinomycetes</taxon>
        <taxon>Micrococcales</taxon>
        <taxon>Microbacteriaceae</taxon>
        <taxon>Microbacterium</taxon>
    </lineage>
</organism>
<evidence type="ECO:0000256" key="2">
    <source>
        <dbReference type="ARBA" id="ARBA00022630"/>
    </source>
</evidence>